<dbReference type="InterPro" id="IPR023382">
    <property type="entry name" value="MnmA-like_central_sf"/>
</dbReference>
<keyword evidence="11 14" id="KW-0694">RNA-binding</keyword>
<accession>A0A317MZP2</accession>
<evidence type="ECO:0000256" key="11">
    <source>
        <dbReference type="ARBA" id="ARBA00022884"/>
    </source>
</evidence>
<evidence type="ECO:0000256" key="7">
    <source>
        <dbReference type="ARBA" id="ARBA00022679"/>
    </source>
</evidence>
<dbReference type="InterPro" id="IPR046884">
    <property type="entry name" value="MnmA-like_central"/>
</dbReference>
<dbReference type="GO" id="GO:0000049">
    <property type="term" value="F:tRNA binding"/>
    <property type="evidence" value="ECO:0007669"/>
    <property type="project" value="UniProtKB-KW"/>
</dbReference>
<feature type="domain" description="tRNA-specific 2-thiouridylase MnmA-like central" evidence="16">
    <location>
        <begin position="211"/>
        <end position="278"/>
    </location>
</feature>
<comment type="catalytic activity">
    <reaction evidence="13 14">
        <text>S-sulfanyl-L-cysteinyl-[protein] + uridine(34) in tRNA + AH2 + ATP = 2-thiouridine(34) in tRNA + L-cysteinyl-[protein] + A + AMP + diphosphate + H(+)</text>
        <dbReference type="Rhea" id="RHEA:47032"/>
        <dbReference type="Rhea" id="RHEA-COMP:10131"/>
        <dbReference type="Rhea" id="RHEA-COMP:11726"/>
        <dbReference type="Rhea" id="RHEA-COMP:11727"/>
        <dbReference type="Rhea" id="RHEA-COMP:11728"/>
        <dbReference type="ChEBI" id="CHEBI:13193"/>
        <dbReference type="ChEBI" id="CHEBI:15378"/>
        <dbReference type="ChEBI" id="CHEBI:17499"/>
        <dbReference type="ChEBI" id="CHEBI:29950"/>
        <dbReference type="ChEBI" id="CHEBI:30616"/>
        <dbReference type="ChEBI" id="CHEBI:33019"/>
        <dbReference type="ChEBI" id="CHEBI:61963"/>
        <dbReference type="ChEBI" id="CHEBI:65315"/>
        <dbReference type="ChEBI" id="CHEBI:87170"/>
        <dbReference type="ChEBI" id="CHEBI:456215"/>
        <dbReference type="EC" id="2.8.1.13"/>
    </reaction>
</comment>
<evidence type="ECO:0000256" key="10">
    <source>
        <dbReference type="ARBA" id="ARBA00022840"/>
    </source>
</evidence>
<gene>
    <name evidence="14" type="primary">mnmA</name>
    <name evidence="17" type="ORF">C7443_101200</name>
</gene>
<dbReference type="RefSeq" id="WP_110016712.1">
    <property type="nucleotide sequence ID" value="NZ_QGTJ01000001.1"/>
</dbReference>
<dbReference type="Pfam" id="PF20259">
    <property type="entry name" value="tRNA_Me_trans_M"/>
    <property type="match status" value="1"/>
</dbReference>
<dbReference type="EMBL" id="QGTJ01000001">
    <property type="protein sequence ID" value="PWV65715.1"/>
    <property type="molecule type" value="Genomic_DNA"/>
</dbReference>
<comment type="function">
    <text evidence="14">Catalyzes the 2-thiolation of uridine at the wobble position (U34) of tRNA, leading to the formation of s(2)U34.</text>
</comment>
<keyword evidence="17" id="KW-0489">Methyltransferase</keyword>
<evidence type="ECO:0000256" key="2">
    <source>
        <dbReference type="ARBA" id="ARBA00006191"/>
    </source>
</evidence>
<dbReference type="SUPFAM" id="SSF52402">
    <property type="entry name" value="Adenine nucleotide alpha hydrolases-like"/>
    <property type="match status" value="1"/>
</dbReference>
<dbReference type="GO" id="GO:0005737">
    <property type="term" value="C:cytoplasm"/>
    <property type="evidence" value="ECO:0007669"/>
    <property type="project" value="UniProtKB-SubCell"/>
</dbReference>
<dbReference type="HAMAP" id="MF_00144">
    <property type="entry name" value="tRNA_thiouridyl_MnmA"/>
    <property type="match status" value="1"/>
</dbReference>
<keyword evidence="10 14" id="KW-0067">ATP-binding</keyword>
<evidence type="ECO:0000256" key="14">
    <source>
        <dbReference type="HAMAP-Rule" id="MF_00144"/>
    </source>
</evidence>
<feature type="binding site" evidence="14">
    <location>
        <begin position="15"/>
        <end position="22"/>
    </location>
    <ligand>
        <name>ATP</name>
        <dbReference type="ChEBI" id="CHEBI:30616"/>
    </ligand>
</feature>
<feature type="region of interest" description="Interaction with target base in tRNA" evidence="14">
    <location>
        <begin position="101"/>
        <end position="103"/>
    </location>
</feature>
<dbReference type="NCBIfam" id="NF001138">
    <property type="entry name" value="PRK00143.1"/>
    <property type="match status" value="1"/>
</dbReference>
<keyword evidence="7 14" id="KW-0808">Transferase</keyword>
<comment type="caution">
    <text evidence="14">Lacks conserved residue(s) required for the propagation of feature annotation.</text>
</comment>
<evidence type="ECO:0000256" key="4">
    <source>
        <dbReference type="ARBA" id="ARBA00013805"/>
    </source>
</evidence>
<evidence type="ECO:0000256" key="8">
    <source>
        <dbReference type="ARBA" id="ARBA00022694"/>
    </source>
</evidence>
<keyword evidence="9 14" id="KW-0547">Nucleotide-binding</keyword>
<feature type="region of interest" description="Interaction with tRNA" evidence="14">
    <location>
        <begin position="314"/>
        <end position="315"/>
    </location>
</feature>
<dbReference type="Gene3D" id="2.30.30.280">
    <property type="entry name" value="Adenine nucleotide alpha hydrolases-like domains"/>
    <property type="match status" value="1"/>
</dbReference>
<evidence type="ECO:0000313" key="17">
    <source>
        <dbReference type="EMBL" id="PWV65715.1"/>
    </source>
</evidence>
<comment type="similarity">
    <text evidence="2 14">Belongs to the MnmA/TRMU family.</text>
</comment>
<keyword evidence="6 14" id="KW-0820">tRNA-binding</keyword>
<keyword evidence="5 14" id="KW-0963">Cytoplasm</keyword>
<feature type="active site" description="Nucleophile" evidence="14">
    <location>
        <position position="106"/>
    </location>
</feature>
<dbReference type="Proteomes" id="UP000246569">
    <property type="component" value="Unassembled WGS sequence"/>
</dbReference>
<dbReference type="InterPro" id="IPR014729">
    <property type="entry name" value="Rossmann-like_a/b/a_fold"/>
</dbReference>
<dbReference type="Gene3D" id="2.40.30.10">
    <property type="entry name" value="Translation factors"/>
    <property type="match status" value="1"/>
</dbReference>
<dbReference type="Gene3D" id="3.40.50.620">
    <property type="entry name" value="HUPs"/>
    <property type="match status" value="1"/>
</dbReference>
<dbReference type="FunFam" id="3.40.50.620:FF:000004">
    <property type="entry name" value="tRNA-specific 2-thiouridylase MnmA"/>
    <property type="match status" value="1"/>
</dbReference>
<evidence type="ECO:0000256" key="6">
    <source>
        <dbReference type="ARBA" id="ARBA00022555"/>
    </source>
</evidence>
<evidence type="ECO:0000313" key="18">
    <source>
        <dbReference type="Proteomes" id="UP000246569"/>
    </source>
</evidence>
<evidence type="ECO:0000259" key="15">
    <source>
        <dbReference type="Pfam" id="PF20258"/>
    </source>
</evidence>
<dbReference type="CDD" id="cd01998">
    <property type="entry name" value="MnmA_TRMU-like"/>
    <property type="match status" value="1"/>
</dbReference>
<dbReference type="GO" id="GO:0032259">
    <property type="term" value="P:methylation"/>
    <property type="evidence" value="ECO:0007669"/>
    <property type="project" value="UniProtKB-KW"/>
</dbReference>
<feature type="region of interest" description="Interaction with tRNA" evidence="14">
    <location>
        <begin position="152"/>
        <end position="154"/>
    </location>
</feature>
<feature type="binding site" evidence="14">
    <location>
        <position position="41"/>
    </location>
    <ligand>
        <name>ATP</name>
        <dbReference type="ChEBI" id="CHEBI:30616"/>
    </ligand>
</feature>
<keyword evidence="12" id="KW-1015">Disulfide bond</keyword>
<comment type="subcellular location">
    <subcellularLocation>
        <location evidence="1 14">Cytoplasm</location>
    </subcellularLocation>
</comment>
<dbReference type="GO" id="GO:0103016">
    <property type="term" value="F:tRNA-uridine 2-sulfurtransferase activity"/>
    <property type="evidence" value="ECO:0007669"/>
    <property type="project" value="UniProtKB-EC"/>
</dbReference>
<dbReference type="GO" id="GO:0008168">
    <property type="term" value="F:methyltransferase activity"/>
    <property type="evidence" value="ECO:0007669"/>
    <property type="project" value="UniProtKB-KW"/>
</dbReference>
<dbReference type="OrthoDB" id="9800696at2"/>
<dbReference type="NCBIfam" id="TIGR00420">
    <property type="entry name" value="trmU"/>
    <property type="match status" value="1"/>
</dbReference>
<dbReference type="EC" id="2.8.1.13" evidence="3 14"/>
<name>A0A317MZP2_9GAMM</name>
<feature type="site" description="Interaction with tRNA" evidence="14">
    <location>
        <position position="131"/>
    </location>
</feature>
<organism evidence="17 18">
    <name type="scientific">Plasticicumulans acidivorans</name>
    <dbReference type="NCBI Taxonomy" id="886464"/>
    <lineage>
        <taxon>Bacteria</taxon>
        <taxon>Pseudomonadati</taxon>
        <taxon>Pseudomonadota</taxon>
        <taxon>Gammaproteobacteria</taxon>
        <taxon>Candidatus Competibacteraceae</taxon>
        <taxon>Plasticicumulans</taxon>
    </lineage>
</organism>
<sequence length="368" mass="40284">MISLPSNPAPRVVVGLSGGVDSAVSVWLLREQGFDVQAVFMKNWEDTFEAGWCSVAEDLRDAEDICATLDVPLHTVNFVAEYRERVFARFLAELQAGRTPNPDVLCNREIKFRAFLDHARRLGAQYLATGHYARRDVQDGRSRLLKGCDPGKDQSYFLHALDQAQLANVLFPVGELPKREVRAIARRLGLVVHDKKDSTGICFIGERDFREFLAQHLPTEPGPMQTPEGEVVGQHLGLAFYTLGQRQGLNIGGRRGGSGAPWFVAGKDREHNALIVVQGTDHPALLAGGLRASQLNWIAGEAPAAPFSCAAKIRYRQADQPCTIVALDADRCEVRFAQPQRAVTPGQSVVFYSAEVCLGGGIIDTALP</sequence>
<evidence type="ECO:0000256" key="5">
    <source>
        <dbReference type="ARBA" id="ARBA00022490"/>
    </source>
</evidence>
<proteinExistence type="inferred from homology"/>
<feature type="active site" description="Cysteine persulfide intermediate" evidence="14">
    <location>
        <position position="202"/>
    </location>
</feature>
<feature type="site" description="Interaction with tRNA" evidence="14">
    <location>
        <position position="347"/>
    </location>
</feature>
<keyword evidence="18" id="KW-1185">Reference proteome</keyword>
<dbReference type="AlphaFoldDB" id="A0A317MZP2"/>
<evidence type="ECO:0000256" key="3">
    <source>
        <dbReference type="ARBA" id="ARBA00011949"/>
    </source>
</evidence>
<dbReference type="Pfam" id="PF03054">
    <property type="entry name" value="tRNA_Me_trans"/>
    <property type="match status" value="1"/>
</dbReference>
<reference evidence="17 18" key="1">
    <citation type="submission" date="2018-05" db="EMBL/GenBank/DDBJ databases">
        <title>Genomic Encyclopedia of Type Strains, Phase IV (KMG-IV): sequencing the most valuable type-strain genomes for metagenomic binning, comparative biology and taxonomic classification.</title>
        <authorList>
            <person name="Goeker M."/>
        </authorList>
    </citation>
    <scope>NUCLEOTIDE SEQUENCE [LARGE SCALE GENOMIC DNA]</scope>
    <source>
        <strain evidence="17 18">DSM 23606</strain>
    </source>
</reference>
<dbReference type="GO" id="GO:0002143">
    <property type="term" value="P:tRNA wobble position uridine thiolation"/>
    <property type="evidence" value="ECO:0007669"/>
    <property type="project" value="TreeGrafter"/>
</dbReference>
<dbReference type="InterPro" id="IPR004506">
    <property type="entry name" value="MnmA-like"/>
</dbReference>
<comment type="caution">
    <text evidence="17">The sequence shown here is derived from an EMBL/GenBank/DDBJ whole genome shotgun (WGS) entry which is preliminary data.</text>
</comment>
<dbReference type="FunFam" id="2.40.30.10:FF:000023">
    <property type="entry name" value="tRNA-specific 2-thiouridylase MnmA"/>
    <property type="match status" value="1"/>
</dbReference>
<dbReference type="InterPro" id="IPR046885">
    <property type="entry name" value="MnmA-like_C"/>
</dbReference>
<evidence type="ECO:0000256" key="13">
    <source>
        <dbReference type="ARBA" id="ARBA00051542"/>
    </source>
</evidence>
<dbReference type="PANTHER" id="PTHR11933">
    <property type="entry name" value="TRNA 5-METHYLAMINOMETHYL-2-THIOURIDYLATE -METHYLTRANSFERASE"/>
    <property type="match status" value="1"/>
</dbReference>
<evidence type="ECO:0000256" key="9">
    <source>
        <dbReference type="ARBA" id="ARBA00022741"/>
    </source>
</evidence>
<evidence type="ECO:0000256" key="1">
    <source>
        <dbReference type="ARBA" id="ARBA00004496"/>
    </source>
</evidence>
<protein>
    <recommendedName>
        <fullName evidence="4 14">tRNA-specific 2-thiouridylase MnmA</fullName>
        <ecNumber evidence="3 14">2.8.1.13</ecNumber>
    </recommendedName>
</protein>
<keyword evidence="8 14" id="KW-0819">tRNA processing</keyword>
<dbReference type="FunFam" id="2.30.30.280:FF:000001">
    <property type="entry name" value="tRNA-specific 2-thiouridylase MnmA"/>
    <property type="match status" value="1"/>
</dbReference>
<dbReference type="GO" id="GO:0005524">
    <property type="term" value="F:ATP binding"/>
    <property type="evidence" value="ECO:0007669"/>
    <property type="project" value="UniProtKB-KW"/>
</dbReference>
<dbReference type="Pfam" id="PF20258">
    <property type="entry name" value="tRNA_Me_trans_C"/>
    <property type="match status" value="1"/>
</dbReference>
<evidence type="ECO:0000259" key="16">
    <source>
        <dbReference type="Pfam" id="PF20259"/>
    </source>
</evidence>
<dbReference type="PANTHER" id="PTHR11933:SF5">
    <property type="entry name" value="MITOCHONDRIAL TRNA-SPECIFIC 2-THIOURIDYLASE 1"/>
    <property type="match status" value="1"/>
</dbReference>
<feature type="binding site" evidence="14">
    <location>
        <position position="130"/>
    </location>
    <ligand>
        <name>ATP</name>
        <dbReference type="ChEBI" id="CHEBI:30616"/>
    </ligand>
</feature>
<feature type="domain" description="tRNA-specific 2-thiouridylase MnmA-like C-terminal" evidence="15">
    <location>
        <begin position="289"/>
        <end position="363"/>
    </location>
</feature>
<evidence type="ECO:0000256" key="12">
    <source>
        <dbReference type="ARBA" id="ARBA00023157"/>
    </source>
</evidence>